<dbReference type="VEuPathDB" id="FungiDB:GVI51_L07139"/>
<dbReference type="EMBL" id="LLZZ01000167">
    <property type="protein sequence ID" value="KTA96819.1"/>
    <property type="molecule type" value="Genomic_DNA"/>
</dbReference>
<dbReference type="SUPFAM" id="SSF57667">
    <property type="entry name" value="beta-beta-alpha zinc fingers"/>
    <property type="match status" value="1"/>
</dbReference>
<keyword evidence="1" id="KW-0479">Metal-binding</keyword>
<dbReference type="InterPro" id="IPR036236">
    <property type="entry name" value="Znf_C2H2_sf"/>
</dbReference>
<dbReference type="GO" id="GO:0003676">
    <property type="term" value="F:nucleic acid binding"/>
    <property type="evidence" value="ECO:0007669"/>
    <property type="project" value="InterPro"/>
</dbReference>
<dbReference type="VEuPathDB" id="FungiDB:GWK60_L07953"/>
<dbReference type="Proteomes" id="UP000054886">
    <property type="component" value="Unassembled WGS sequence"/>
</dbReference>
<dbReference type="VEuPathDB" id="FungiDB:CAGL0L07260g"/>
<proteinExistence type="predicted"/>
<dbReference type="InterPro" id="IPR003604">
    <property type="entry name" value="Matrin/U1-like-C_Znf_C2H2"/>
</dbReference>
<organism evidence="7 9">
    <name type="scientific">Candida glabrata</name>
    <name type="common">Yeast</name>
    <name type="synonym">Torulopsis glabrata</name>
    <dbReference type="NCBI Taxonomy" id="5478"/>
    <lineage>
        <taxon>Eukaryota</taxon>
        <taxon>Fungi</taxon>
        <taxon>Dikarya</taxon>
        <taxon>Ascomycota</taxon>
        <taxon>Saccharomycotina</taxon>
        <taxon>Saccharomycetes</taxon>
        <taxon>Saccharomycetales</taxon>
        <taxon>Saccharomycetaceae</taxon>
        <taxon>Nakaseomyces</taxon>
    </lineage>
</organism>
<keyword evidence="2" id="KW-0863">Zinc-finger</keyword>
<name>A0A0W0EGR1_CANGB</name>
<dbReference type="GO" id="GO:0046540">
    <property type="term" value="C:U4/U6 x U5 tri-snRNP complex"/>
    <property type="evidence" value="ECO:0007669"/>
    <property type="project" value="EnsemblFungi"/>
</dbReference>
<keyword evidence="7" id="KW-0687">Ribonucleoprotein</keyword>
<evidence type="ECO:0000256" key="4">
    <source>
        <dbReference type="ARBA" id="ARBA00023242"/>
    </source>
</evidence>
<gene>
    <name evidence="8" type="ORF">AO440_005132</name>
    <name evidence="7" type="ORF">AO440_005403</name>
</gene>
<evidence type="ECO:0000256" key="3">
    <source>
        <dbReference type="ARBA" id="ARBA00022833"/>
    </source>
</evidence>
<reference evidence="7 9" key="1">
    <citation type="submission" date="2015-10" db="EMBL/GenBank/DDBJ databases">
        <title>Draft genomes sequences of Candida glabrata isolates 1A, 1B, 2A, 2B, 3A and 3B.</title>
        <authorList>
            <person name="Haavelsrud O.E."/>
            <person name="Gaustad P."/>
        </authorList>
    </citation>
    <scope>NUCLEOTIDE SEQUENCE [LARGE SCALE GENOMIC DNA]</scope>
    <source>
        <strain evidence="7">910700640</strain>
    </source>
</reference>
<evidence type="ECO:0000313" key="8">
    <source>
        <dbReference type="EMBL" id="KTA98414.1"/>
    </source>
</evidence>
<dbReference type="GO" id="GO:0000398">
    <property type="term" value="P:mRNA splicing, via spliceosome"/>
    <property type="evidence" value="ECO:0007669"/>
    <property type="project" value="EnsemblFungi"/>
</dbReference>
<evidence type="ECO:0000313" key="9">
    <source>
        <dbReference type="Proteomes" id="UP000054886"/>
    </source>
</evidence>
<evidence type="ECO:0000313" key="7">
    <source>
        <dbReference type="EMBL" id="KTA96819.1"/>
    </source>
</evidence>
<feature type="domain" description="U1-type" evidence="6">
    <location>
        <begin position="73"/>
        <end position="107"/>
    </location>
</feature>
<sequence length="187" mass="22026">MSNFGRRTWDRDEYDAVPELSHLQSLKDTLSDVQLEQLKKKYTNYDMLLTRSMSGLNKRVLATNVSSFKKGQQYGFYCELCNITLKDSLQYVDHLNHKSHELKFEALFEEPLIKETRDNDDIPIEEFNLLYKEKIRSFVKANRVVAIPNEDDTSRRKKKRNNKTNISNNDNNDDDTIKKVMGFSNFE</sequence>
<dbReference type="GO" id="GO:0008270">
    <property type="term" value="F:zinc ion binding"/>
    <property type="evidence" value="ECO:0007669"/>
    <property type="project" value="UniProtKB-KW"/>
</dbReference>
<keyword evidence="4" id="KW-0539">Nucleus</keyword>
<feature type="region of interest" description="Disordered" evidence="5">
    <location>
        <begin position="150"/>
        <end position="178"/>
    </location>
</feature>
<dbReference type="SMART" id="SM00451">
    <property type="entry name" value="ZnF_U1"/>
    <property type="match status" value="1"/>
</dbReference>
<dbReference type="GO" id="GO:0005681">
    <property type="term" value="C:spliceosomal complex"/>
    <property type="evidence" value="ECO:0007669"/>
    <property type="project" value="InterPro"/>
</dbReference>
<comment type="caution">
    <text evidence="7">The sequence shown here is derived from an EMBL/GenBank/DDBJ whole genome shotgun (WGS) entry which is preliminary data.</text>
</comment>
<dbReference type="InterPro" id="IPR040107">
    <property type="entry name" value="Snu23"/>
</dbReference>
<evidence type="ECO:0000256" key="1">
    <source>
        <dbReference type="ARBA" id="ARBA00022723"/>
    </source>
</evidence>
<dbReference type="EMBL" id="LLZZ01000153">
    <property type="protein sequence ID" value="KTA98414.1"/>
    <property type="molecule type" value="Genomic_DNA"/>
</dbReference>
<dbReference type="Gene3D" id="3.30.160.60">
    <property type="entry name" value="Classic Zinc Finger"/>
    <property type="match status" value="1"/>
</dbReference>
<dbReference type="VEuPathDB" id="FungiDB:B1J91_L07260g"/>
<protein>
    <submittedName>
        <fullName evidence="7">23 kDa U4/U6.U5 small nuclear ribonucleoprotein component</fullName>
    </submittedName>
</protein>
<dbReference type="InterPro" id="IPR013087">
    <property type="entry name" value="Znf_C2H2_type"/>
</dbReference>
<dbReference type="PANTHER" id="PTHR45986">
    <property type="entry name" value="ZINC FINGER MATRIN-TYPE PROTEIN 2"/>
    <property type="match status" value="1"/>
</dbReference>
<accession>A0A0W0EGR1</accession>
<evidence type="ECO:0000259" key="6">
    <source>
        <dbReference type="SMART" id="SM00451"/>
    </source>
</evidence>
<dbReference type="Pfam" id="PF12874">
    <property type="entry name" value="zf-met"/>
    <property type="match status" value="1"/>
</dbReference>
<evidence type="ECO:0000256" key="5">
    <source>
        <dbReference type="SAM" id="MobiDB-lite"/>
    </source>
</evidence>
<dbReference type="AlphaFoldDB" id="A0A0W0EGR1"/>
<keyword evidence="3" id="KW-0862">Zinc</keyword>
<dbReference type="PANTHER" id="PTHR45986:SF1">
    <property type="entry name" value="ZINC FINGER MATRIN-TYPE PROTEIN 2"/>
    <property type="match status" value="1"/>
</dbReference>
<evidence type="ECO:0000256" key="2">
    <source>
        <dbReference type="ARBA" id="ARBA00022771"/>
    </source>
</evidence>